<protein>
    <submittedName>
        <fullName evidence="3">DUF2927 domain-containing protein</fullName>
    </submittedName>
</protein>
<evidence type="ECO:0000256" key="1">
    <source>
        <dbReference type="SAM" id="MobiDB-lite"/>
    </source>
</evidence>
<gene>
    <name evidence="3" type="ORF">BAR1_04610</name>
</gene>
<accession>A0A347UEK1</accession>
<dbReference type="EMBL" id="CP032125">
    <property type="protein sequence ID" value="AXX97279.1"/>
    <property type="molecule type" value="Genomic_DNA"/>
</dbReference>
<dbReference type="RefSeq" id="WP_118941937.1">
    <property type="nucleotide sequence ID" value="NZ_CP032125.1"/>
</dbReference>
<sequence>MAGLRKTAVALMTVGLVGLAGCVTPLPDKTPPPPTIRPAPPPPEVKPRSQASLEMAAFYRQRQSYFLVNDLLRVDGGGPDTPFFQRNLVDNFIRIAMFGEYVTKGDKLIARPTATRLNKWQGPIRMQVQFGETVPPAQRNKDRASIRKYTKRLSRLTGLPITLTSRSPNFHVFIVDEEQRRALGPTLKQIAPGITTVMLNLATQMDREQFCMVAAFSASENSPVYSKAVAVIRAEHPDLLRLSCIHEELAQGLGLANDSPAARPSIFNDDEEFALLTHHDELLLQMLYDDRLRPGMTVDEVRPIAEQIAAELMGGSS</sequence>
<organism evidence="3 4">
    <name type="scientific">Profundibacter amoris</name>
    <dbReference type="NCBI Taxonomy" id="2171755"/>
    <lineage>
        <taxon>Bacteria</taxon>
        <taxon>Pseudomonadati</taxon>
        <taxon>Pseudomonadota</taxon>
        <taxon>Alphaproteobacteria</taxon>
        <taxon>Rhodobacterales</taxon>
        <taxon>Paracoccaceae</taxon>
        <taxon>Profundibacter</taxon>
    </lineage>
</organism>
<feature type="region of interest" description="Disordered" evidence="1">
    <location>
        <begin position="27"/>
        <end position="47"/>
    </location>
</feature>
<evidence type="ECO:0000313" key="4">
    <source>
        <dbReference type="Proteomes" id="UP000261704"/>
    </source>
</evidence>
<evidence type="ECO:0000256" key="2">
    <source>
        <dbReference type="SAM" id="SignalP"/>
    </source>
</evidence>
<keyword evidence="2" id="KW-0732">Signal</keyword>
<dbReference type="AlphaFoldDB" id="A0A347UEK1"/>
<feature type="chain" id="PRO_5016865008" evidence="2">
    <location>
        <begin position="21"/>
        <end position="317"/>
    </location>
</feature>
<dbReference type="KEGG" id="pamo:BAR1_04610"/>
<reference evidence="3 4" key="1">
    <citation type="submission" date="2018-09" db="EMBL/GenBank/DDBJ databases">
        <title>Profundibacter amoris BAR1 gen. nov., sp. nov., a new member of the Roseobacter clade isolated at Lokis Castle Vent Field on the Arctic Mid-Oceanic Ridge.</title>
        <authorList>
            <person name="Le Moine Bauer S."/>
            <person name="Sjoeberg A.G."/>
            <person name="L'Haridon S."/>
            <person name="Stokke R."/>
            <person name="Roalkvam I."/>
            <person name="Steen I.H."/>
            <person name="Dahle H."/>
        </authorList>
    </citation>
    <scope>NUCLEOTIDE SEQUENCE [LARGE SCALE GENOMIC DNA]</scope>
    <source>
        <strain evidence="3 4">BAR1</strain>
    </source>
</reference>
<dbReference type="Pfam" id="PF11150">
    <property type="entry name" value="DUF2927"/>
    <property type="match status" value="1"/>
</dbReference>
<evidence type="ECO:0000313" key="3">
    <source>
        <dbReference type="EMBL" id="AXX97279.1"/>
    </source>
</evidence>
<dbReference type="PROSITE" id="PS51257">
    <property type="entry name" value="PROKAR_LIPOPROTEIN"/>
    <property type="match status" value="1"/>
</dbReference>
<name>A0A347UEK1_9RHOB</name>
<dbReference type="Proteomes" id="UP000261704">
    <property type="component" value="Chromosome"/>
</dbReference>
<dbReference type="OrthoDB" id="3295600at2"/>
<feature type="signal peptide" evidence="2">
    <location>
        <begin position="1"/>
        <end position="20"/>
    </location>
</feature>
<feature type="compositionally biased region" description="Pro residues" evidence="1">
    <location>
        <begin position="28"/>
        <end position="44"/>
    </location>
</feature>
<dbReference type="InterPro" id="IPR021323">
    <property type="entry name" value="DUF2927"/>
</dbReference>
<keyword evidence="4" id="KW-1185">Reference proteome</keyword>
<proteinExistence type="predicted"/>